<protein>
    <submittedName>
        <fullName evidence="3">MARVEL domain-containing protein</fullName>
    </submittedName>
</protein>
<reference evidence="2" key="1">
    <citation type="journal article" date="2013" name="Genetics">
        <title>The draft genome and transcriptome of Panagrellus redivivus are shaped by the harsh demands of a free-living lifestyle.</title>
        <authorList>
            <person name="Srinivasan J."/>
            <person name="Dillman A.R."/>
            <person name="Macchietto M.G."/>
            <person name="Heikkinen L."/>
            <person name="Lakso M."/>
            <person name="Fracchia K.M."/>
            <person name="Antoshechkin I."/>
            <person name="Mortazavi A."/>
            <person name="Wong G."/>
            <person name="Sternberg P.W."/>
        </authorList>
    </citation>
    <scope>NUCLEOTIDE SEQUENCE [LARGE SCALE GENOMIC DNA]</scope>
    <source>
        <strain evidence="2">MT8872</strain>
    </source>
</reference>
<sequence>MASENICQKLNNKFTRFALWSDTKVRQRTLTDVPTRPWIVFKYCIYLHACSSLLAIALGIACFCYSVQNSFPYTEVNCSDGTDVFVPIANLMTAIVGVVAFKQGHLAWNAFLHFLFVLTMIFYNTFAFCDTILMTNRWVIRSYSPRTDANWPQKFAWIDSSIAAIMLLNLTLCGIMTFIHLVYHRDACGWQRQRERALIINAGRNSTLLSAGI</sequence>
<feature type="transmembrane region" description="Helical" evidence="1">
    <location>
        <begin position="45"/>
        <end position="68"/>
    </location>
</feature>
<evidence type="ECO:0000313" key="2">
    <source>
        <dbReference type="Proteomes" id="UP000492821"/>
    </source>
</evidence>
<dbReference type="WBParaSite" id="Pan_g5066.t1">
    <property type="protein sequence ID" value="Pan_g5066.t1"/>
    <property type="gene ID" value="Pan_g5066"/>
</dbReference>
<feature type="transmembrane region" description="Helical" evidence="1">
    <location>
        <begin position="84"/>
        <end position="101"/>
    </location>
</feature>
<evidence type="ECO:0000313" key="3">
    <source>
        <dbReference type="WBParaSite" id="Pan_g5066.t1"/>
    </source>
</evidence>
<name>A0A7E4ZZB8_PANRE</name>
<keyword evidence="1" id="KW-0812">Transmembrane</keyword>
<keyword evidence="1" id="KW-1133">Transmembrane helix</keyword>
<organism evidence="2 3">
    <name type="scientific">Panagrellus redivivus</name>
    <name type="common">Microworm</name>
    <dbReference type="NCBI Taxonomy" id="6233"/>
    <lineage>
        <taxon>Eukaryota</taxon>
        <taxon>Metazoa</taxon>
        <taxon>Ecdysozoa</taxon>
        <taxon>Nematoda</taxon>
        <taxon>Chromadorea</taxon>
        <taxon>Rhabditida</taxon>
        <taxon>Tylenchina</taxon>
        <taxon>Panagrolaimomorpha</taxon>
        <taxon>Panagrolaimoidea</taxon>
        <taxon>Panagrolaimidae</taxon>
        <taxon>Panagrellus</taxon>
    </lineage>
</organism>
<evidence type="ECO:0000256" key="1">
    <source>
        <dbReference type="SAM" id="Phobius"/>
    </source>
</evidence>
<reference evidence="3" key="2">
    <citation type="submission" date="2020-10" db="UniProtKB">
        <authorList>
            <consortium name="WormBaseParasite"/>
        </authorList>
    </citation>
    <scope>IDENTIFICATION</scope>
</reference>
<feature type="transmembrane region" description="Helical" evidence="1">
    <location>
        <begin position="155"/>
        <end position="183"/>
    </location>
</feature>
<keyword evidence="2" id="KW-1185">Reference proteome</keyword>
<dbReference type="AlphaFoldDB" id="A0A7E4ZZB8"/>
<accession>A0A7E4ZZB8</accession>
<keyword evidence="1" id="KW-0472">Membrane</keyword>
<proteinExistence type="predicted"/>
<feature type="transmembrane region" description="Helical" evidence="1">
    <location>
        <begin position="113"/>
        <end position="135"/>
    </location>
</feature>
<dbReference type="Proteomes" id="UP000492821">
    <property type="component" value="Unassembled WGS sequence"/>
</dbReference>